<comment type="similarity">
    <text evidence="1">Belongs to the AVL9 family.</text>
</comment>
<protein>
    <recommendedName>
        <fullName evidence="3">UDENN domain-containing protein</fullName>
    </recommendedName>
</protein>
<gene>
    <name evidence="4" type="ORF">HK105_204203</name>
</gene>
<evidence type="ECO:0000256" key="1">
    <source>
        <dbReference type="ARBA" id="ARBA00038178"/>
    </source>
</evidence>
<name>A0ABR4N9D0_9FUNG</name>
<comment type="caution">
    <text evidence="4">The sequence shown here is derived from an EMBL/GenBank/DDBJ whole genome shotgun (WGS) entry which is preliminary data.</text>
</comment>
<dbReference type="PANTHER" id="PTHR31017:SF1">
    <property type="entry name" value="LATE SECRETORY PATHWAY PROTEIN AVL9 HOMOLOG"/>
    <property type="match status" value="1"/>
</dbReference>
<evidence type="ECO:0000259" key="3">
    <source>
        <dbReference type="PROSITE" id="PS50211"/>
    </source>
</evidence>
<dbReference type="InterPro" id="IPR037516">
    <property type="entry name" value="Tripartite_DENN"/>
</dbReference>
<dbReference type="PANTHER" id="PTHR31017">
    <property type="entry name" value="LATE SECRETORY PATHWAY PROTEIN AVL9-RELATED"/>
    <property type="match status" value="1"/>
</dbReference>
<evidence type="ECO:0000313" key="4">
    <source>
        <dbReference type="EMBL" id="KAL2916112.1"/>
    </source>
</evidence>
<dbReference type="PROSITE" id="PS50211">
    <property type="entry name" value="DENN"/>
    <property type="match status" value="1"/>
</dbReference>
<organism evidence="4 5">
    <name type="scientific">Polyrhizophydium stewartii</name>
    <dbReference type="NCBI Taxonomy" id="2732419"/>
    <lineage>
        <taxon>Eukaryota</taxon>
        <taxon>Fungi</taxon>
        <taxon>Fungi incertae sedis</taxon>
        <taxon>Chytridiomycota</taxon>
        <taxon>Chytridiomycota incertae sedis</taxon>
        <taxon>Chytridiomycetes</taxon>
        <taxon>Rhizophydiales</taxon>
        <taxon>Rhizophydiales incertae sedis</taxon>
        <taxon>Polyrhizophydium</taxon>
    </lineage>
</organism>
<feature type="domain" description="UDENN" evidence="3">
    <location>
        <begin position="1"/>
        <end position="399"/>
    </location>
</feature>
<accession>A0ABR4N9D0</accession>
<feature type="region of interest" description="Disordered" evidence="2">
    <location>
        <begin position="504"/>
        <end position="553"/>
    </location>
</feature>
<sequence length="553" mass="61500">MVEYAHPPLPSVAHARRSTESTDTKIAIELPDEWSFMDLLNKTADVTRTKVQKAVVVLATQPILGSIRSKLGLVTQAFFAQRDFTKVEILDTLYENLENSVYSPYTDTILYAGISLRELIFKFRHKTLQLVKLLLLGKRVLFFGQKVERLSAYQYGLISLFPELLRHLEDVGSPALANLELKRRASRKVSLNSSARSMDLLRQHNSESHKTKMHKLGHPLRIFGEGAFFQPYIPLQQIDVIMSPETKSFLVGTSNAIFTHHKACNIDAVAYADNGNLEFINPQVAQLATLTAADRKFIDEIIKPVASTWTAEDDMTMNQQIEYEGSDEDIRSRFESYLTQLFASVKYDQDTPAVNQETGARKTDYLSEYHSPFVRAWETTPSFQIWSASVDRDALMMINPGHPNHGYSALGEMSTQLTARLTELGKNMTPIQSNLSRAFTTASTTVAASVSDAVTTMSDPAIQPNLQAAATQIFGNLSAWYTQRRKEWLPTQAPEIAVPVQETETDDGYNLVDTPGDQKMTPTGDEGRTAAPGEPKQHADVPSAAGDEHAAGP</sequence>
<dbReference type="Proteomes" id="UP001527925">
    <property type="component" value="Unassembled WGS sequence"/>
</dbReference>
<keyword evidence="5" id="KW-1185">Reference proteome</keyword>
<evidence type="ECO:0000313" key="5">
    <source>
        <dbReference type="Proteomes" id="UP001527925"/>
    </source>
</evidence>
<dbReference type="InterPro" id="IPR018307">
    <property type="entry name" value="ABL9/DENND6_dom"/>
</dbReference>
<dbReference type="InterPro" id="IPR051731">
    <property type="entry name" value="DENND11/AVL9_GEFs"/>
</dbReference>
<dbReference type="EMBL" id="JADGIZ020000018">
    <property type="protein sequence ID" value="KAL2916112.1"/>
    <property type="molecule type" value="Genomic_DNA"/>
</dbReference>
<proteinExistence type="inferred from homology"/>
<evidence type="ECO:0000256" key="2">
    <source>
        <dbReference type="SAM" id="MobiDB-lite"/>
    </source>
</evidence>
<reference evidence="4 5" key="1">
    <citation type="submission" date="2023-09" db="EMBL/GenBank/DDBJ databases">
        <title>Pangenome analysis of Batrachochytrium dendrobatidis and related Chytrids.</title>
        <authorList>
            <person name="Yacoub M.N."/>
            <person name="Stajich J.E."/>
            <person name="James T.Y."/>
        </authorList>
    </citation>
    <scope>NUCLEOTIDE SEQUENCE [LARGE SCALE GENOMIC DNA]</scope>
    <source>
        <strain evidence="4 5">JEL0888</strain>
    </source>
</reference>
<dbReference type="Pfam" id="PF09794">
    <property type="entry name" value="Avl9"/>
    <property type="match status" value="1"/>
</dbReference>